<accession>A0A081BXM1</accession>
<dbReference type="SUPFAM" id="SSF81593">
    <property type="entry name" value="Nucleotidyltransferase substrate binding subunit/domain"/>
    <property type="match status" value="1"/>
</dbReference>
<comment type="similarity">
    <text evidence="1">Belongs to the UPF0332 family.</text>
</comment>
<gene>
    <name evidence="3" type="ORF">U27_04040</name>
</gene>
<evidence type="ECO:0000256" key="1">
    <source>
        <dbReference type="ARBA" id="ARBA00038248"/>
    </source>
</evidence>
<dbReference type="PANTHER" id="PTHR36565:SF1">
    <property type="entry name" value="UPF0332 PROTEIN TM_1000"/>
    <property type="match status" value="1"/>
</dbReference>
<evidence type="ECO:0000313" key="3">
    <source>
        <dbReference type="EMBL" id="GAK57076.1"/>
    </source>
</evidence>
<evidence type="ECO:0000313" key="4">
    <source>
        <dbReference type="Proteomes" id="UP000030661"/>
    </source>
</evidence>
<dbReference type="Gene3D" id="1.20.120.330">
    <property type="entry name" value="Nucleotidyltransferases domain 2"/>
    <property type="match status" value="1"/>
</dbReference>
<dbReference type="InterPro" id="IPR007842">
    <property type="entry name" value="HEPN_dom"/>
</dbReference>
<dbReference type="EMBL" id="DF820465">
    <property type="protein sequence ID" value="GAK57076.1"/>
    <property type="molecule type" value="Genomic_DNA"/>
</dbReference>
<protein>
    <submittedName>
        <fullName evidence="3">Putative toxin-antitoxin system, antitoxin component</fullName>
    </submittedName>
</protein>
<dbReference type="HOGENOM" id="CLU_151247_2_0_0"/>
<organism evidence="3">
    <name type="scientific">Vecturithrix granuli</name>
    <dbReference type="NCBI Taxonomy" id="1499967"/>
    <lineage>
        <taxon>Bacteria</taxon>
        <taxon>Candidatus Moduliflexota</taxon>
        <taxon>Candidatus Vecturitrichia</taxon>
        <taxon>Candidatus Vecturitrichales</taxon>
        <taxon>Candidatus Vecturitrichaceae</taxon>
        <taxon>Candidatus Vecturithrix</taxon>
    </lineage>
</organism>
<dbReference type="eggNOG" id="COG1895">
    <property type="taxonomic scope" value="Bacteria"/>
</dbReference>
<dbReference type="STRING" id="1499967.U27_04040"/>
<evidence type="ECO:0000259" key="2">
    <source>
        <dbReference type="Pfam" id="PF05168"/>
    </source>
</evidence>
<dbReference type="Proteomes" id="UP000030661">
    <property type="component" value="Unassembled WGS sequence"/>
</dbReference>
<proteinExistence type="inferred from homology"/>
<keyword evidence="4" id="KW-1185">Reference proteome</keyword>
<reference evidence="3" key="1">
    <citation type="journal article" date="2015" name="PeerJ">
        <title>First genomic representation of candidate bacterial phylum KSB3 points to enhanced environmental sensing as a trigger of wastewater bulking.</title>
        <authorList>
            <person name="Sekiguchi Y."/>
            <person name="Ohashi A."/>
            <person name="Parks D.H."/>
            <person name="Yamauchi T."/>
            <person name="Tyson G.W."/>
            <person name="Hugenholtz P."/>
        </authorList>
    </citation>
    <scope>NUCLEOTIDE SEQUENCE [LARGE SCALE GENOMIC DNA]</scope>
</reference>
<dbReference type="PANTHER" id="PTHR36565">
    <property type="entry name" value="UPF0332 PROTEIN TM_1000"/>
    <property type="match status" value="1"/>
</dbReference>
<dbReference type="InterPro" id="IPR052226">
    <property type="entry name" value="UPF0332_toxin"/>
</dbReference>
<name>A0A081BXM1_VECG1</name>
<feature type="domain" description="HEPN" evidence="2">
    <location>
        <begin position="13"/>
        <end position="126"/>
    </location>
</feature>
<sequence>MLDQVTIDLSTHRLDKAKEALKQAELLFDNGGYDGSVNRSYYAIFNAIRALLALVNLDSRRHSGVISFFDRYFVKTGIFDKSFSHIVHSAFDVRQMSDYEDYAAPTPEQAKRQVENAVRLICEVERQRTLLLQGKIPLPAVSSN</sequence>
<dbReference type="AlphaFoldDB" id="A0A081BXM1"/>
<dbReference type="Pfam" id="PF05168">
    <property type="entry name" value="HEPN"/>
    <property type="match status" value="1"/>
</dbReference>